<protein>
    <submittedName>
        <fullName evidence="1">Uncharacterized protein</fullName>
    </submittedName>
</protein>
<dbReference type="Proteomes" id="UP000688137">
    <property type="component" value="Unassembled WGS sequence"/>
</dbReference>
<proteinExistence type="predicted"/>
<evidence type="ECO:0000313" key="2">
    <source>
        <dbReference type="Proteomes" id="UP000688137"/>
    </source>
</evidence>
<name>A0A8S1JSI4_PARPR</name>
<organism evidence="1 2">
    <name type="scientific">Paramecium primaurelia</name>
    <dbReference type="NCBI Taxonomy" id="5886"/>
    <lineage>
        <taxon>Eukaryota</taxon>
        <taxon>Sar</taxon>
        <taxon>Alveolata</taxon>
        <taxon>Ciliophora</taxon>
        <taxon>Intramacronucleata</taxon>
        <taxon>Oligohymenophorea</taxon>
        <taxon>Peniculida</taxon>
        <taxon>Parameciidae</taxon>
        <taxon>Paramecium</taxon>
    </lineage>
</organism>
<dbReference type="EMBL" id="CAJJDM010000006">
    <property type="protein sequence ID" value="CAD8045584.1"/>
    <property type="molecule type" value="Genomic_DNA"/>
</dbReference>
<dbReference type="AlphaFoldDB" id="A0A8S1JSI4"/>
<keyword evidence="2" id="KW-1185">Reference proteome</keyword>
<accession>A0A8S1JSI4</accession>
<sequence>MIWKQDQKFIDICQYLPSNLFNLQWVLQRLNVYHISTIQAQKEENNKIKGTLLEDHRISQSDQRYFPLIFQLDEFYPKNMDLINENFNGISFIGRDALFVRIRITFIYSISNIQAILKSYKIIKYNLEQQNNHLHSRLKIFEKNQTCYGNAYTLLRIERLFNFLIPIQIFQLKDKFNIKMNLGIQKFHFRRRILLRKLFNLISIIQKQKVQSCRIYSTNCIDYEDMIPYLRYLAQGFYDLIQLLIRLNDFMIIQQIHHLSARQQFYFFNNKIVLGGLLVWNDGSYIKTWIIQHPHYTALIFFNLTYGDGYTGTFSYKIGIFSSSEWQGPFNNIGEVQKFDWSY</sequence>
<comment type="caution">
    <text evidence="1">The sequence shown here is derived from an EMBL/GenBank/DDBJ whole genome shotgun (WGS) entry which is preliminary data.</text>
</comment>
<reference evidence="1" key="1">
    <citation type="submission" date="2021-01" db="EMBL/GenBank/DDBJ databases">
        <authorList>
            <consortium name="Genoscope - CEA"/>
            <person name="William W."/>
        </authorList>
    </citation>
    <scope>NUCLEOTIDE SEQUENCE</scope>
</reference>
<evidence type="ECO:0000313" key="1">
    <source>
        <dbReference type="EMBL" id="CAD8045584.1"/>
    </source>
</evidence>
<gene>
    <name evidence="1" type="ORF">PPRIM_AZ9-3.1.T0090492</name>
</gene>